<evidence type="ECO:0000313" key="1">
    <source>
        <dbReference type="EMBL" id="WBO86274.1"/>
    </source>
</evidence>
<evidence type="ECO:0000313" key="2">
    <source>
        <dbReference type="Proteomes" id="UP001211872"/>
    </source>
</evidence>
<keyword evidence="2" id="KW-1185">Reference proteome</keyword>
<dbReference type="EMBL" id="CP115396">
    <property type="protein sequence ID" value="WBO86274.1"/>
    <property type="molecule type" value="Genomic_DNA"/>
</dbReference>
<accession>A0ABY7PTP9</accession>
<sequence>MSNPSKHPPELVSIRKQMLRLFREPHDLQLLMELRDEWQQQLEALQQQPLEPEVAQVVAKALGKLQAVASPPASPPLVQLSGEDQRKLYLGKLTQAVEEF</sequence>
<protein>
    <recommendedName>
        <fullName evidence="3">Tetrapyrrole biosynthesis glutamyl-tRNA reductase dimerisation domain-containing protein</fullName>
    </recommendedName>
</protein>
<proteinExistence type="predicted"/>
<gene>
    <name evidence="1" type="ORF">O9Z63_08425</name>
</gene>
<name>A0ABY7PTP9_9BACT</name>
<evidence type="ECO:0008006" key="3">
    <source>
        <dbReference type="Google" id="ProtNLM"/>
    </source>
</evidence>
<dbReference type="Proteomes" id="UP001211872">
    <property type="component" value="Chromosome"/>
</dbReference>
<organism evidence="1 2">
    <name type="scientific">Hymenobacter yonginensis</name>
    <dbReference type="NCBI Taxonomy" id="748197"/>
    <lineage>
        <taxon>Bacteria</taxon>
        <taxon>Pseudomonadati</taxon>
        <taxon>Bacteroidota</taxon>
        <taxon>Cytophagia</taxon>
        <taxon>Cytophagales</taxon>
        <taxon>Hymenobacteraceae</taxon>
        <taxon>Hymenobacter</taxon>
    </lineage>
</organism>
<dbReference type="RefSeq" id="WP_270128858.1">
    <property type="nucleotide sequence ID" value="NZ_CP115396.1"/>
</dbReference>
<reference evidence="1 2" key="1">
    <citation type="journal article" date="2011" name="Int. J. Syst. Evol. Microbiol.">
        <title>Hymenobacter yonginensis sp. nov., isolated from a mesotrophic artificial lake.</title>
        <authorList>
            <person name="Joung Y."/>
            <person name="Cho S.H."/>
            <person name="Kim H."/>
            <person name="Kim S.B."/>
            <person name="Joh K."/>
        </authorList>
    </citation>
    <scope>NUCLEOTIDE SEQUENCE [LARGE SCALE GENOMIC DNA]</scope>
    <source>
        <strain evidence="1 2">KCTC 22745</strain>
    </source>
</reference>